<feature type="compositionally biased region" description="Low complexity" evidence="1">
    <location>
        <begin position="39"/>
        <end position="68"/>
    </location>
</feature>
<name>A0A451GC37_9RHOB</name>
<evidence type="ECO:0000313" key="3">
    <source>
        <dbReference type="Proteomes" id="UP000285710"/>
    </source>
</evidence>
<dbReference type="Proteomes" id="UP000285710">
    <property type="component" value="Unassembled WGS sequence"/>
</dbReference>
<comment type="caution">
    <text evidence="2">The sequence shown here is derived from an EMBL/GenBank/DDBJ whole genome shotgun (WGS) entry which is preliminary data.</text>
</comment>
<evidence type="ECO:0000256" key="1">
    <source>
        <dbReference type="SAM" id="MobiDB-lite"/>
    </source>
</evidence>
<dbReference type="AlphaFoldDB" id="A0A451GC37"/>
<proteinExistence type="predicted"/>
<reference evidence="2 3" key="1">
    <citation type="submission" date="2019-01" db="EMBL/GenBank/DDBJ databases">
        <title>Sinorhodobacter populi sp. nov. isolated from the symptomatic bark tissue of Populus euramericana canker.</title>
        <authorList>
            <person name="Xu G."/>
        </authorList>
    </citation>
    <scope>NUCLEOTIDE SEQUENCE [LARGE SCALE GENOMIC DNA]</scope>
    <source>
        <strain evidence="2 3">2D-5</strain>
    </source>
</reference>
<gene>
    <name evidence="2" type="ORF">D2T33_08465</name>
</gene>
<feature type="region of interest" description="Disordered" evidence="1">
    <location>
        <begin position="39"/>
        <end position="79"/>
    </location>
</feature>
<evidence type="ECO:0000313" key="2">
    <source>
        <dbReference type="EMBL" id="RWR12734.1"/>
    </source>
</evidence>
<dbReference type="RefSeq" id="WP_128269491.1">
    <property type="nucleotide sequence ID" value="NZ_SAUW01000007.1"/>
</dbReference>
<protein>
    <submittedName>
        <fullName evidence="2">Uncharacterized protein</fullName>
    </submittedName>
</protein>
<reference evidence="2 3" key="2">
    <citation type="submission" date="2019-01" db="EMBL/GenBank/DDBJ databases">
        <authorList>
            <person name="Li Y."/>
        </authorList>
    </citation>
    <scope>NUCLEOTIDE SEQUENCE [LARGE SCALE GENOMIC DNA]</scope>
    <source>
        <strain evidence="2 3">2D-5</strain>
    </source>
</reference>
<sequence length="227" mass="25371">MHGWAIALYMQDPARFGDYIAKSPAPYAHLLRAALGRFPSLSRSSPRPRQRQSAPNSASEPTSSAPAPQDRPVPRPTRRRAERWHLAGDAPKAFFPRFRGIQPFNEAHDTKPRHILPQAAFAPYVEVLGVDLAVEFFLRFGGAELHFPQDRCRGGAATSMIGIEKIAELGDRLCVVKTRVPLANRWIAEVLAWKGVPTADIARWIRVSDVTVRHWLSGGERPFPVEK</sequence>
<dbReference type="EMBL" id="SAUW01000007">
    <property type="protein sequence ID" value="RWR12734.1"/>
    <property type="molecule type" value="Genomic_DNA"/>
</dbReference>
<accession>A0A451GC37</accession>
<keyword evidence="3" id="KW-1185">Reference proteome</keyword>
<organism evidence="2 3">
    <name type="scientific">Paenirhodobacter populi</name>
    <dbReference type="NCBI Taxonomy" id="2306993"/>
    <lineage>
        <taxon>Bacteria</taxon>
        <taxon>Pseudomonadati</taxon>
        <taxon>Pseudomonadota</taxon>
        <taxon>Alphaproteobacteria</taxon>
        <taxon>Rhodobacterales</taxon>
        <taxon>Rhodobacter group</taxon>
        <taxon>Paenirhodobacter</taxon>
    </lineage>
</organism>